<comment type="similarity">
    <text evidence="2">Belongs to the polyprenol kinase family.</text>
</comment>
<feature type="transmembrane region" description="Helical" evidence="10">
    <location>
        <begin position="366"/>
        <end position="383"/>
    </location>
</feature>
<accession>A0A367XV05</accession>
<evidence type="ECO:0000256" key="9">
    <source>
        <dbReference type="ARBA" id="ARBA00023136"/>
    </source>
</evidence>
<evidence type="ECO:0000256" key="7">
    <source>
        <dbReference type="ARBA" id="ARBA00022824"/>
    </source>
</evidence>
<evidence type="ECO:0000256" key="2">
    <source>
        <dbReference type="ARBA" id="ARBA00010794"/>
    </source>
</evidence>
<keyword evidence="12" id="KW-1185">Reference proteome</keyword>
<comment type="caution">
    <text evidence="11">The sequence shown here is derived from an EMBL/GenBank/DDBJ whole genome shotgun (WGS) entry which is preliminary data.</text>
</comment>
<dbReference type="STRING" id="5486.A0A367XV05"/>
<evidence type="ECO:0000256" key="10">
    <source>
        <dbReference type="SAM" id="Phobius"/>
    </source>
</evidence>
<organism evidence="11 12">
    <name type="scientific">Candida viswanathii</name>
    <dbReference type="NCBI Taxonomy" id="5486"/>
    <lineage>
        <taxon>Eukaryota</taxon>
        <taxon>Fungi</taxon>
        <taxon>Dikarya</taxon>
        <taxon>Ascomycota</taxon>
        <taxon>Saccharomycotina</taxon>
        <taxon>Pichiomycetes</taxon>
        <taxon>Debaryomycetaceae</taxon>
        <taxon>Candida/Lodderomyces clade</taxon>
        <taxon>Candida</taxon>
    </lineage>
</organism>
<feature type="transmembrane region" description="Helical" evidence="10">
    <location>
        <begin position="111"/>
        <end position="133"/>
    </location>
</feature>
<feature type="transmembrane region" description="Helical" evidence="10">
    <location>
        <begin position="463"/>
        <end position="482"/>
    </location>
</feature>
<sequence length="572" mass="65085">MAPRRKKAEPTKKDPSARSTAAIFQDLDKLDHAEQEYSKPKEEKKKEYVEPEGSAEEDIANAAFPFNYIYRVQDFMNANMTVVHGVQVLVCGYFIQMLYLEREKFLGKDAMVILSVVFFNWVGVAICVILGIVKGKDESKRIPDFNYIHSLLLPALVNLLHYDPNWLLVNLGFNYFTIDSMNMFFNMFSCVGFFEIYRTEESTLVTTAEFGQYAFIFFVLRYALNYINTDDESTGVSLKPLEIHLVCVLLVNILFNRELVIGVLPLTIFQKLIISVVIASFFTFPVVAVVPGILSILIFAGVFYGFTIFQLNPVLNDNAINWLINYVTKDSDRVFIISVWAAMTAMIIPIAFWFAHHFPLNTRRKFWHALVVVFLCFTPKILFDQVEFTLISLLGTIIVFVIIEALRYNKVSFLGEYLHETLQQFQDAKDTEGPLNLSYIYLLAGATIPIVYDYVTNKDKVSIIRYSGLIALGVGDSLASIIGKRFGTIKWKGGDKTLQGTAAFITSVFGCFFGINYLLKNADNYIPVTNWENLFVTVLLAGLLEGTSNINDNYLIPIFIPISYEILNKFYK</sequence>
<feature type="transmembrane region" description="Helical" evidence="10">
    <location>
        <begin position="296"/>
        <end position="315"/>
    </location>
</feature>
<gene>
    <name evidence="11" type="primary">SEC59_1</name>
    <name evidence="11" type="ORF">Cantr_06506</name>
</gene>
<keyword evidence="8 10" id="KW-1133">Transmembrane helix</keyword>
<dbReference type="GO" id="GO:0004168">
    <property type="term" value="F:dolichol kinase activity"/>
    <property type="evidence" value="ECO:0007669"/>
    <property type="project" value="UniProtKB-EC"/>
</dbReference>
<dbReference type="InterPro" id="IPR032974">
    <property type="entry name" value="Polypren_kinase"/>
</dbReference>
<feature type="transmembrane region" description="Helical" evidence="10">
    <location>
        <begin position="390"/>
        <end position="408"/>
    </location>
</feature>
<evidence type="ECO:0000256" key="1">
    <source>
        <dbReference type="ARBA" id="ARBA00004477"/>
    </source>
</evidence>
<evidence type="ECO:0000256" key="4">
    <source>
        <dbReference type="ARBA" id="ARBA00022679"/>
    </source>
</evidence>
<evidence type="ECO:0000313" key="12">
    <source>
        <dbReference type="Proteomes" id="UP000253472"/>
    </source>
</evidence>
<feature type="transmembrane region" description="Helical" evidence="10">
    <location>
        <begin position="174"/>
        <end position="197"/>
    </location>
</feature>
<evidence type="ECO:0000313" key="11">
    <source>
        <dbReference type="EMBL" id="RCK57447.1"/>
    </source>
</evidence>
<feature type="transmembrane region" description="Helical" evidence="10">
    <location>
        <begin position="145"/>
        <end position="162"/>
    </location>
</feature>
<dbReference type="OrthoDB" id="377083at2759"/>
<dbReference type="AlphaFoldDB" id="A0A367XV05"/>
<dbReference type="EC" id="2.7.1.108" evidence="3"/>
<dbReference type="EMBL" id="QLNQ01000028">
    <property type="protein sequence ID" value="RCK57447.1"/>
    <property type="molecule type" value="Genomic_DNA"/>
</dbReference>
<keyword evidence="6 11" id="KW-0418">Kinase</keyword>
<name>A0A367XV05_9ASCO</name>
<keyword evidence="9 10" id="KW-0472">Membrane</keyword>
<keyword evidence="4" id="KW-0808">Transferase</keyword>
<feature type="transmembrane region" description="Helical" evidence="10">
    <location>
        <begin position="335"/>
        <end position="354"/>
    </location>
</feature>
<evidence type="ECO:0000256" key="6">
    <source>
        <dbReference type="ARBA" id="ARBA00022777"/>
    </source>
</evidence>
<keyword evidence="7" id="KW-0256">Endoplasmic reticulum</keyword>
<feature type="transmembrane region" description="Helical" evidence="10">
    <location>
        <begin position="81"/>
        <end position="99"/>
    </location>
</feature>
<dbReference type="PANTHER" id="PTHR13205">
    <property type="entry name" value="TRANSMEMBRANE PROTEIN 15-RELATED"/>
    <property type="match status" value="1"/>
</dbReference>
<keyword evidence="5 10" id="KW-0812">Transmembrane</keyword>
<dbReference type="GO" id="GO:0005789">
    <property type="term" value="C:endoplasmic reticulum membrane"/>
    <property type="evidence" value="ECO:0007669"/>
    <property type="project" value="UniProtKB-SubCell"/>
</dbReference>
<reference evidence="11 12" key="1">
    <citation type="submission" date="2018-06" db="EMBL/GenBank/DDBJ databases">
        <title>Whole genome sequencing of Candida tropicalis (genome annotated by CSBL at Korea University).</title>
        <authorList>
            <person name="Ahn J."/>
        </authorList>
    </citation>
    <scope>NUCLEOTIDE SEQUENCE [LARGE SCALE GENOMIC DNA]</scope>
    <source>
        <strain evidence="11 12">ATCC 20962</strain>
    </source>
</reference>
<evidence type="ECO:0000256" key="8">
    <source>
        <dbReference type="ARBA" id="ARBA00022989"/>
    </source>
</evidence>
<feature type="transmembrane region" description="Helical" evidence="10">
    <location>
        <begin position="502"/>
        <end position="519"/>
    </location>
</feature>
<dbReference type="GO" id="GO:0043048">
    <property type="term" value="P:dolichyl monophosphate biosynthetic process"/>
    <property type="evidence" value="ECO:0007669"/>
    <property type="project" value="TreeGrafter"/>
</dbReference>
<protein>
    <recommendedName>
        <fullName evidence="3">dolichol kinase</fullName>
        <ecNumber evidence="3">2.7.1.108</ecNumber>
    </recommendedName>
</protein>
<feature type="transmembrane region" description="Helical" evidence="10">
    <location>
        <begin position="439"/>
        <end position="456"/>
    </location>
</feature>
<evidence type="ECO:0000256" key="3">
    <source>
        <dbReference type="ARBA" id="ARBA00012132"/>
    </source>
</evidence>
<comment type="subcellular location">
    <subcellularLocation>
        <location evidence="1">Endoplasmic reticulum membrane</location>
        <topology evidence="1">Multi-pass membrane protein</topology>
    </subcellularLocation>
</comment>
<proteinExistence type="inferred from homology"/>
<dbReference type="PANTHER" id="PTHR13205:SF15">
    <property type="entry name" value="DOLICHOL KINASE"/>
    <property type="match status" value="1"/>
</dbReference>
<dbReference type="Proteomes" id="UP000253472">
    <property type="component" value="Unassembled WGS sequence"/>
</dbReference>
<evidence type="ECO:0000256" key="5">
    <source>
        <dbReference type="ARBA" id="ARBA00022692"/>
    </source>
</evidence>